<evidence type="ECO:0008006" key="4">
    <source>
        <dbReference type="Google" id="ProtNLM"/>
    </source>
</evidence>
<keyword evidence="3" id="KW-1185">Reference proteome</keyword>
<dbReference type="InterPro" id="IPR021455">
    <property type="entry name" value="DUF3106"/>
</dbReference>
<evidence type="ECO:0000313" key="2">
    <source>
        <dbReference type="EMBL" id="MBA8889527.1"/>
    </source>
</evidence>
<sequence>MPSNTTSTADPRRALRLLLAAALACGVAHAEPPAAPAEPARIEWSRLAPAEQGVLAPMQAQWGTLAPRQQQRLRDVAARWQAAPPLRRALIERRIARWAALSPAQRGDLAARYEAFSRLPPEQQQDLREAFRRFRALPPEQRAALRERYDAMSPEERSAFVAGVQAERRSGGWQRLLADVPPAERLPLRAMWQSLTLDQRHALRRYARGLSVDARADLRKRLLAMTPAQRDAYIAKLSVPP</sequence>
<name>A0A839EXU2_9GAMM</name>
<dbReference type="EMBL" id="JACGXL010000007">
    <property type="protein sequence ID" value="MBA8889527.1"/>
    <property type="molecule type" value="Genomic_DNA"/>
</dbReference>
<evidence type="ECO:0000256" key="1">
    <source>
        <dbReference type="SAM" id="SignalP"/>
    </source>
</evidence>
<accession>A0A839EXU2</accession>
<evidence type="ECO:0000313" key="3">
    <source>
        <dbReference type="Proteomes" id="UP000550401"/>
    </source>
</evidence>
<feature type="signal peptide" evidence="1">
    <location>
        <begin position="1"/>
        <end position="30"/>
    </location>
</feature>
<comment type="caution">
    <text evidence="2">The sequence shown here is derived from an EMBL/GenBank/DDBJ whole genome shotgun (WGS) entry which is preliminary data.</text>
</comment>
<keyword evidence="1" id="KW-0732">Signal</keyword>
<dbReference type="Proteomes" id="UP000550401">
    <property type="component" value="Unassembled WGS sequence"/>
</dbReference>
<organism evidence="2 3">
    <name type="scientific">Dokdonella fugitiva</name>
    <dbReference type="NCBI Taxonomy" id="328517"/>
    <lineage>
        <taxon>Bacteria</taxon>
        <taxon>Pseudomonadati</taxon>
        <taxon>Pseudomonadota</taxon>
        <taxon>Gammaproteobacteria</taxon>
        <taxon>Lysobacterales</taxon>
        <taxon>Rhodanobacteraceae</taxon>
        <taxon>Dokdonella</taxon>
    </lineage>
</organism>
<gene>
    <name evidence="2" type="ORF">FHW12_003773</name>
</gene>
<feature type="chain" id="PRO_5032420026" description="DUF3106 domain-containing protein" evidence="1">
    <location>
        <begin position="31"/>
        <end position="241"/>
    </location>
</feature>
<proteinExistence type="predicted"/>
<dbReference type="AlphaFoldDB" id="A0A839EXU2"/>
<dbReference type="RefSeq" id="WP_182532570.1">
    <property type="nucleotide sequence ID" value="NZ_JACGXL010000007.1"/>
</dbReference>
<reference evidence="2 3" key="1">
    <citation type="submission" date="2020-07" db="EMBL/GenBank/DDBJ databases">
        <title>Genomic Encyclopedia of Type Strains, Phase IV (KMG-V): Genome sequencing to study the core and pangenomes of soil and plant-associated prokaryotes.</title>
        <authorList>
            <person name="Whitman W."/>
        </authorList>
    </citation>
    <scope>NUCLEOTIDE SEQUENCE [LARGE SCALE GENOMIC DNA]</scope>
    <source>
        <strain evidence="2 3">RH2WT43</strain>
    </source>
</reference>
<protein>
    <recommendedName>
        <fullName evidence="4">DUF3106 domain-containing protein</fullName>
    </recommendedName>
</protein>
<dbReference type="Pfam" id="PF11304">
    <property type="entry name" value="DUF3106"/>
    <property type="match status" value="1"/>
</dbReference>